<evidence type="ECO:0000259" key="2">
    <source>
        <dbReference type="Pfam" id="PF01051"/>
    </source>
</evidence>
<dbReference type="Gene3D" id="1.10.10.10">
    <property type="entry name" value="Winged helix-like DNA-binding domain superfamily/Winged helix DNA-binding domain"/>
    <property type="match status" value="2"/>
</dbReference>
<evidence type="ECO:0000313" key="3">
    <source>
        <dbReference type="EMBL" id="QKY72788.1"/>
    </source>
</evidence>
<gene>
    <name evidence="3" type="ORF">FLK62_05670</name>
    <name evidence="4" type="ORF">FLK62_05745</name>
</gene>
<dbReference type="RefSeq" id="WP_052318068.1">
    <property type="nucleotide sequence ID" value="NZ_JBJDSF010000062.1"/>
</dbReference>
<dbReference type="InterPro" id="IPR036390">
    <property type="entry name" value="WH_DNA-bd_sf"/>
</dbReference>
<comment type="similarity">
    <text evidence="1">Belongs to the initiator RepB protein family.</text>
</comment>
<reference evidence="3 5" key="1">
    <citation type="submission" date="2019-06" db="EMBL/GenBank/DDBJ databases">
        <title>Complete genome sequence of Haemophilus parasuis HPS412.</title>
        <authorList>
            <person name="Yang S."/>
            <person name="Huang C."/>
        </authorList>
    </citation>
    <scope>NUCLEOTIDE SEQUENCE [LARGE SCALE GENOMIC DNA]</scope>
    <source>
        <strain evidence="3 5">HPS412</strain>
    </source>
</reference>
<feature type="domain" description="Initiator Rep protein WH1" evidence="2">
    <location>
        <begin position="29"/>
        <end position="209"/>
    </location>
</feature>
<evidence type="ECO:0000313" key="4">
    <source>
        <dbReference type="EMBL" id="QKY72798.1"/>
    </source>
</evidence>
<dbReference type="EMBL" id="CP041334">
    <property type="protein sequence ID" value="QKY72798.1"/>
    <property type="molecule type" value="Genomic_DNA"/>
</dbReference>
<evidence type="ECO:0000256" key="1">
    <source>
        <dbReference type="ARBA" id="ARBA00038283"/>
    </source>
</evidence>
<dbReference type="Pfam" id="PF01051">
    <property type="entry name" value="Rep3_N"/>
    <property type="match status" value="1"/>
</dbReference>
<proteinExistence type="inferred from homology"/>
<dbReference type="AlphaFoldDB" id="A0A859IFL8"/>
<evidence type="ECO:0000313" key="5">
    <source>
        <dbReference type="Proteomes" id="UP000509790"/>
    </source>
</evidence>
<sequence>MFTFPFRCIKITPNLVKIGQFVEMSNDLIVMDNSIVTSAYNLSVNEQRLILCALKQMPKGMSVAPDTPFYITRDDFIELGADPNVVAREIRTATRELMKKSLFVRTNEGVVQFQWLRQVLRYDRNAEQKLREKYPNPSDYDKYMNALRMYNLIDALPTHKADDNIVARIIFSPEIMPLLSDLKASFTQFLAQDVAEFSSIYTYRIYPLLRQYLNKDTGKGWTQIDFDDLRYMLMLLDKYPATKDLRVNVIDVAIKEINEKSPLKAQYELIKKGRKFVAVKFTFELKEKAKKTKENKIRDPNTVDMLAPIKMTDKQRQTFASKLAELRELGDYAPIGMSMKEYAKKIENDLLDPQKAEFYRPYLAKVGFTIK</sequence>
<organism evidence="3 5">
    <name type="scientific">Glaesserella parasuis</name>
    <name type="common">Haemophilus parasuis</name>
    <dbReference type="NCBI Taxonomy" id="738"/>
    <lineage>
        <taxon>Bacteria</taxon>
        <taxon>Pseudomonadati</taxon>
        <taxon>Pseudomonadota</taxon>
        <taxon>Gammaproteobacteria</taxon>
        <taxon>Pasteurellales</taxon>
        <taxon>Pasteurellaceae</taxon>
        <taxon>Glaesserella</taxon>
    </lineage>
</organism>
<dbReference type="Pfam" id="PF21205">
    <property type="entry name" value="Rep3_C"/>
    <property type="match status" value="1"/>
</dbReference>
<dbReference type="GO" id="GO:0003887">
    <property type="term" value="F:DNA-directed DNA polymerase activity"/>
    <property type="evidence" value="ECO:0007669"/>
    <property type="project" value="InterPro"/>
</dbReference>
<dbReference type="EMBL" id="CP041334">
    <property type="protein sequence ID" value="QKY72788.1"/>
    <property type="molecule type" value="Genomic_DNA"/>
</dbReference>
<dbReference type="InterPro" id="IPR000525">
    <property type="entry name" value="Initiator_Rep_WH1"/>
</dbReference>
<name>A0A859IFL8_GLAPU</name>
<protein>
    <submittedName>
        <fullName evidence="3">Replication initiation protein</fullName>
    </submittedName>
</protein>
<dbReference type="Proteomes" id="UP000509790">
    <property type="component" value="Chromosome"/>
</dbReference>
<dbReference type="InterPro" id="IPR036388">
    <property type="entry name" value="WH-like_DNA-bd_sf"/>
</dbReference>
<dbReference type="GO" id="GO:0006270">
    <property type="term" value="P:DNA replication initiation"/>
    <property type="evidence" value="ECO:0007669"/>
    <property type="project" value="InterPro"/>
</dbReference>
<accession>A0A859IFL8</accession>
<dbReference type="SUPFAM" id="SSF46785">
    <property type="entry name" value="Winged helix' DNA-binding domain"/>
    <property type="match status" value="2"/>
</dbReference>